<gene>
    <name evidence="3" type="ORF">SeLEV6574_g02400</name>
    <name evidence="4" type="ORF">SeMB42_g00202</name>
</gene>
<proteinExistence type="predicted"/>
<dbReference type="Proteomes" id="UP000320475">
    <property type="component" value="Unassembled WGS sequence"/>
</dbReference>
<dbReference type="VEuPathDB" id="FungiDB:SeMB42_g00202"/>
<dbReference type="Pfam" id="PF00612">
    <property type="entry name" value="IQ"/>
    <property type="match status" value="3"/>
</dbReference>
<evidence type="ECO:0000313" key="4">
    <source>
        <dbReference type="EMBL" id="TPX54555.1"/>
    </source>
</evidence>
<dbReference type="EMBL" id="QEAM01000066">
    <property type="protein sequence ID" value="TPX47896.1"/>
    <property type="molecule type" value="Genomic_DNA"/>
</dbReference>
<feature type="compositionally biased region" description="Polar residues" evidence="2">
    <location>
        <begin position="140"/>
        <end position="156"/>
    </location>
</feature>
<keyword evidence="5" id="KW-1185">Reference proteome</keyword>
<feature type="compositionally biased region" description="Basic and acidic residues" evidence="2">
    <location>
        <begin position="73"/>
        <end position="87"/>
    </location>
</feature>
<feature type="compositionally biased region" description="Basic residues" evidence="2">
    <location>
        <begin position="18"/>
        <end position="28"/>
    </location>
</feature>
<evidence type="ECO:0000256" key="2">
    <source>
        <dbReference type="SAM" id="MobiDB-lite"/>
    </source>
</evidence>
<dbReference type="Proteomes" id="UP000317494">
    <property type="component" value="Unassembled WGS sequence"/>
</dbReference>
<comment type="caution">
    <text evidence="4">The sequence shown here is derived from an EMBL/GenBank/DDBJ whole genome shotgun (WGS) entry which is preliminary data.</text>
</comment>
<evidence type="ECO:0000313" key="6">
    <source>
        <dbReference type="Proteomes" id="UP000320475"/>
    </source>
</evidence>
<feature type="compositionally biased region" description="Polar residues" evidence="2">
    <location>
        <begin position="187"/>
        <end position="196"/>
    </location>
</feature>
<dbReference type="STRING" id="286115.A0A507DTK3"/>
<dbReference type="CDD" id="cd23767">
    <property type="entry name" value="IQCD"/>
    <property type="match status" value="1"/>
</dbReference>
<organism evidence="4 5">
    <name type="scientific">Synchytrium endobioticum</name>
    <dbReference type="NCBI Taxonomy" id="286115"/>
    <lineage>
        <taxon>Eukaryota</taxon>
        <taxon>Fungi</taxon>
        <taxon>Fungi incertae sedis</taxon>
        <taxon>Chytridiomycota</taxon>
        <taxon>Chytridiomycota incertae sedis</taxon>
        <taxon>Chytridiomycetes</taxon>
        <taxon>Synchytriales</taxon>
        <taxon>Synchytriaceae</taxon>
        <taxon>Synchytrium</taxon>
    </lineage>
</organism>
<name>A0A507DTK3_9FUNG</name>
<feature type="region of interest" description="Disordered" evidence="2">
    <location>
        <begin position="68"/>
        <end position="87"/>
    </location>
</feature>
<evidence type="ECO:0000313" key="5">
    <source>
        <dbReference type="Proteomes" id="UP000317494"/>
    </source>
</evidence>
<reference evidence="5 6" key="1">
    <citation type="journal article" date="2019" name="Sci. Rep.">
        <title>Comparative genomics of chytrid fungi reveal insights into the obligate biotrophic and pathogenic lifestyle of Synchytrium endobioticum.</title>
        <authorList>
            <person name="van de Vossenberg B.T.L.H."/>
            <person name="Warris S."/>
            <person name="Nguyen H.D.T."/>
            <person name="van Gent-Pelzer M.P.E."/>
            <person name="Joly D.L."/>
            <person name="van de Geest H.C."/>
            <person name="Bonants P.J.M."/>
            <person name="Smith D.S."/>
            <person name="Levesque C.A."/>
            <person name="van der Lee T.A.J."/>
        </authorList>
    </citation>
    <scope>NUCLEOTIDE SEQUENCE [LARGE SCALE GENOMIC DNA]</scope>
    <source>
        <strain evidence="3 6">LEV6574</strain>
        <strain evidence="4 5">MB42</strain>
    </source>
</reference>
<evidence type="ECO:0000256" key="1">
    <source>
        <dbReference type="SAM" id="Coils"/>
    </source>
</evidence>
<keyword evidence="1" id="KW-0175">Coiled coil</keyword>
<dbReference type="AlphaFoldDB" id="A0A507DTK3"/>
<feature type="compositionally biased region" description="Polar residues" evidence="2">
    <location>
        <begin position="165"/>
        <end position="176"/>
    </location>
</feature>
<feature type="region of interest" description="Disordered" evidence="2">
    <location>
        <begin position="125"/>
        <end position="219"/>
    </location>
</feature>
<sequence length="681" mass="76252">MSAGAPSVSSPTSDRHRSPSKSPHRPKQSAKPCPRIPTIISKRDPSRQSLLNPSHVSLAPHSTVRILKAVSPPERRKDSNDIKRSTRRVTDTVISYPDLDPDTSDYDDVFKTRLRVIDDRQMSHSSSLASLNSMPNLSPIQQRKSSNQHTPFTAKSLTRRDPATIPSSKSNGNTVVSLLRPHPIQAWNPNSTSSSLKPKIQSKPPLRNTNSDGPYPHDAIAGISRETTTLDSSYQLTALPWTTATANNRSVVNIPRTADVTGDSTSLMDYLDVSIIDANGLALENVLDELTFDGSLYSENLTTVSASKPQEVAMRIEDLSNSLRPEVSTSSTSNDTVATAGVTTKATPSMNSPMLVLNDTHHVTVIPPVLASKTTSTMLPELNTQQTQTPSSPFIADDPSIVTRQQQQIEKLTTQLSALTRQVLTLRRTFKQIILYQIKQCEPAAIKLQAVIRGFLIRKRLRDQKVFSWHRIPLTKRRRAIYYDKMALIEECSRISFAGDSVLSTSLDDNGAIAAVKIQSWFRAVMVRIRINEYTAFYKAAVRIQASWRGYQIRKCNPNFQIALLRRLTSRHAKLNRELQAEVLITQQNLVNEVHERIVGEKILRRLYEEVETLRKWRSDFEKDREASKSKLTELNRIIHELQGRDRVFNGEIHNPIDSTAILSPRAGLGSELEDDINDSL</sequence>
<protein>
    <submittedName>
        <fullName evidence="4">Uncharacterized protein</fullName>
    </submittedName>
</protein>
<dbReference type="EMBL" id="QEAN01000004">
    <property type="protein sequence ID" value="TPX54555.1"/>
    <property type="molecule type" value="Genomic_DNA"/>
</dbReference>
<dbReference type="SMART" id="SM00015">
    <property type="entry name" value="IQ"/>
    <property type="match status" value="3"/>
</dbReference>
<feature type="region of interest" description="Disordered" evidence="2">
    <location>
        <begin position="1"/>
        <end position="57"/>
    </location>
</feature>
<dbReference type="PROSITE" id="PS50096">
    <property type="entry name" value="IQ"/>
    <property type="match status" value="3"/>
</dbReference>
<evidence type="ECO:0000313" key="3">
    <source>
        <dbReference type="EMBL" id="TPX47896.1"/>
    </source>
</evidence>
<dbReference type="OrthoDB" id="2163359at2759"/>
<dbReference type="InterPro" id="IPR000048">
    <property type="entry name" value="IQ_motif_EF-hand-BS"/>
</dbReference>
<dbReference type="Gene3D" id="1.20.5.190">
    <property type="match status" value="1"/>
</dbReference>
<accession>A0A507DTK3</accession>
<feature type="compositionally biased region" description="Low complexity" evidence="2">
    <location>
        <begin position="125"/>
        <end position="139"/>
    </location>
</feature>
<feature type="coiled-coil region" evidence="1">
    <location>
        <begin position="402"/>
        <end position="429"/>
    </location>
</feature>